<reference evidence="2" key="1">
    <citation type="submission" date="2016-12" db="EMBL/GenBank/DDBJ databases">
        <title>The genomes of Aspergillus section Nigri reveals drivers in fungal speciation.</title>
        <authorList>
            <consortium name="DOE Joint Genome Institute"/>
            <person name="Vesth T.C."/>
            <person name="Nybo J."/>
            <person name="Theobald S."/>
            <person name="Brandl J."/>
            <person name="Frisvad J.C."/>
            <person name="Nielsen K.F."/>
            <person name="Lyhne E.K."/>
            <person name="Kogle M.E."/>
            <person name="Kuo A."/>
            <person name="Riley R."/>
            <person name="Clum A."/>
            <person name="Nolan M."/>
            <person name="Lipzen A."/>
            <person name="Salamov A."/>
            <person name="Henrissat B."/>
            <person name="Wiebenga A."/>
            <person name="De Vries R.P."/>
            <person name="Grigoriev I.V."/>
            <person name="Mortensen U.H."/>
            <person name="Andersen M.R."/>
            <person name="Baker S.E."/>
        </authorList>
    </citation>
    <scope>NUCLEOTIDE SEQUENCE [LARGE SCALE GENOMIC DNA]</scope>
    <source>
        <strain evidence="2">CBS 115656</strain>
    </source>
</reference>
<evidence type="ECO:0000256" key="1">
    <source>
        <dbReference type="SAM" id="MobiDB-lite"/>
    </source>
</evidence>
<dbReference type="Proteomes" id="UP000247647">
    <property type="component" value="Unassembled WGS sequence"/>
</dbReference>
<gene>
    <name evidence="2" type="ORF">BO87DRAFT_386792</name>
</gene>
<organism evidence="2 3">
    <name type="scientific">Aspergillus neoniger (strain CBS 115656)</name>
    <dbReference type="NCBI Taxonomy" id="1448310"/>
    <lineage>
        <taxon>Eukaryota</taxon>
        <taxon>Fungi</taxon>
        <taxon>Dikarya</taxon>
        <taxon>Ascomycota</taxon>
        <taxon>Pezizomycotina</taxon>
        <taxon>Eurotiomycetes</taxon>
        <taxon>Eurotiomycetidae</taxon>
        <taxon>Eurotiales</taxon>
        <taxon>Aspergillaceae</taxon>
        <taxon>Aspergillus</taxon>
        <taxon>Aspergillus subgen. Circumdati</taxon>
    </lineage>
</organism>
<protein>
    <submittedName>
        <fullName evidence="2">Uncharacterized protein</fullName>
    </submittedName>
</protein>
<sequence>MGTSTTSLSDDRLLSISRTEPSSTPISENEQQAIWKTCSVFQRKMFLGTIYFSEIDMTSKDLLVIVRAKLFLSPGKDAVTMEKVLGLPSGERTHLHPRRNYCRRRGERYPRHSDNGAYVDWHAALSEREISSIQNPAFSRFCHARGTPATWLTSWPRSEREEAATGFIDSDVEPNVLSLETSTDDVPVNTDSLSANPVTLVEAHDHFTEPRRSVSSHPFPRQAAHTAELAHKQAIIFTPAST</sequence>
<dbReference type="OrthoDB" id="10491101at2759"/>
<name>A0A318YJ38_ASPNB</name>
<keyword evidence="3" id="KW-1185">Reference proteome</keyword>
<proteinExistence type="predicted"/>
<feature type="compositionally biased region" description="Polar residues" evidence="1">
    <location>
        <begin position="20"/>
        <end position="29"/>
    </location>
</feature>
<dbReference type="AlphaFoldDB" id="A0A318YJ38"/>
<dbReference type="RefSeq" id="XP_025479787.1">
    <property type="nucleotide sequence ID" value="XM_025624776.1"/>
</dbReference>
<dbReference type="GeneID" id="37127232"/>
<feature type="region of interest" description="Disordered" evidence="1">
    <location>
        <begin position="1"/>
        <end position="29"/>
    </location>
</feature>
<dbReference type="EMBL" id="KZ821460">
    <property type="protein sequence ID" value="PYH34309.1"/>
    <property type="molecule type" value="Genomic_DNA"/>
</dbReference>
<feature type="compositionally biased region" description="Low complexity" evidence="1">
    <location>
        <begin position="1"/>
        <end position="19"/>
    </location>
</feature>
<evidence type="ECO:0000313" key="2">
    <source>
        <dbReference type="EMBL" id="PYH34309.1"/>
    </source>
</evidence>
<accession>A0A318YJ38</accession>
<evidence type="ECO:0000313" key="3">
    <source>
        <dbReference type="Proteomes" id="UP000247647"/>
    </source>
</evidence>